<dbReference type="AlphaFoldDB" id="A0A2P5HQT1"/>
<dbReference type="InterPro" id="IPR043129">
    <property type="entry name" value="ATPase_NBD"/>
</dbReference>
<evidence type="ECO:0000313" key="2">
    <source>
        <dbReference type="EMBL" id="POS72597.1"/>
    </source>
</evidence>
<reference evidence="2" key="1">
    <citation type="submission" date="2017-09" db="EMBL/GenBank/DDBJ databases">
        <title>Polyketide synthases of a Diaporthe helianthi virulent isolate.</title>
        <authorList>
            <person name="Baroncelli R."/>
        </authorList>
    </citation>
    <scope>NUCLEOTIDE SEQUENCE [LARGE SCALE GENOMIC DNA]</scope>
    <source>
        <strain evidence="2">7/96</strain>
    </source>
</reference>
<proteinExistence type="predicted"/>
<evidence type="ECO:0008006" key="4">
    <source>
        <dbReference type="Google" id="ProtNLM"/>
    </source>
</evidence>
<dbReference type="InParanoid" id="A0A2P5HQT1"/>
<evidence type="ECO:0000313" key="3">
    <source>
        <dbReference type="Proteomes" id="UP000094444"/>
    </source>
</evidence>
<sequence>MVRIKTPSPPPPGGGGDEEIERFDLHIPDNLRLVGSNETPTSFRKRPSTVHSSGTPAKRANTSASSSARGSTAFSSARASPAAASNASTGSKKKTPRVRTPQKPRVKAPKIIFGVDFGTTYTGIAYAYSGNPKKIDILMSWDNTNNDYVKIPSAIKFDDPSNIWGVEARHLSDALRWFKLTLVNPSDQEVHVRNSTQIQDARAALEALEMSPVEAISIYLKHVWDHCIEKLKLAEGADTVNSSRFHVIFTIPAIWPHYARNRMQKAVEEAGILKRRAAGQTDHDFVSEPEAAALATLSSIEGRHNIMIDDAFVIVDCGGGTVDIITYKTTNINPMTLQELVKGKGDLCGAIFVDERFKTLLVTKLQAIRPDAMRLVSDVEMQEMMARNWENEIRSEFDGTANTWTIRQPLRLIDMSQLDPNNGYPTFSITSAEVTEVFRPCMEKIHKLVARQIDAATKKDGTPPKYVILVGGFGSSKYLCQYLQSRCPGVEVLQRRGAEPWSAVSRGGVVHGLTQLKLDTPLKVGIKSRIARVSWGIVCQEPFNPDVHPPEDMWFEPDLQMKVAVKVMRWHLVQGQDIYADRDPSFLLTSYRAEPPKNMETTIYASSVAIPPARRGDSVKEIFKLKWDIRIDWDSLPTFVNDQGKIFRKLEYEVRMKCSAGVSEFSVYHGGYKQAGRRISLEVYENSDL</sequence>
<dbReference type="Gene3D" id="3.90.640.10">
    <property type="entry name" value="Actin, Chain A, domain 4"/>
    <property type="match status" value="1"/>
</dbReference>
<name>A0A2P5HQT1_DIAHE</name>
<feature type="compositionally biased region" description="Basic residues" evidence="1">
    <location>
        <begin position="91"/>
        <end position="105"/>
    </location>
</feature>
<keyword evidence="3" id="KW-1185">Reference proteome</keyword>
<comment type="caution">
    <text evidence="2">The sequence shown here is derived from an EMBL/GenBank/DDBJ whole genome shotgun (WGS) entry which is preliminary data.</text>
</comment>
<organism evidence="2 3">
    <name type="scientific">Diaporthe helianthi</name>
    <dbReference type="NCBI Taxonomy" id="158607"/>
    <lineage>
        <taxon>Eukaryota</taxon>
        <taxon>Fungi</taxon>
        <taxon>Dikarya</taxon>
        <taxon>Ascomycota</taxon>
        <taxon>Pezizomycotina</taxon>
        <taxon>Sordariomycetes</taxon>
        <taxon>Sordariomycetidae</taxon>
        <taxon>Diaporthales</taxon>
        <taxon>Diaporthaceae</taxon>
        <taxon>Diaporthe</taxon>
    </lineage>
</organism>
<protein>
    <recommendedName>
        <fullName evidence="4">Hsp70-like protein</fullName>
    </recommendedName>
</protein>
<accession>A0A2P5HQT1</accession>
<dbReference type="EMBL" id="MAVT02000966">
    <property type="protein sequence ID" value="POS72597.1"/>
    <property type="molecule type" value="Genomic_DNA"/>
</dbReference>
<gene>
    <name evidence="2" type="ORF">DHEL01_v209012</name>
</gene>
<dbReference type="PANTHER" id="PTHR14187:SF5">
    <property type="entry name" value="HEAT SHOCK 70 KDA PROTEIN 12A"/>
    <property type="match status" value="1"/>
</dbReference>
<dbReference type="Proteomes" id="UP000094444">
    <property type="component" value="Unassembled WGS sequence"/>
</dbReference>
<dbReference type="Gene3D" id="3.30.420.40">
    <property type="match status" value="2"/>
</dbReference>
<dbReference type="PANTHER" id="PTHR14187">
    <property type="entry name" value="ALPHA KINASE/ELONGATION FACTOR 2 KINASE"/>
    <property type="match status" value="1"/>
</dbReference>
<evidence type="ECO:0000256" key="1">
    <source>
        <dbReference type="SAM" id="MobiDB-lite"/>
    </source>
</evidence>
<dbReference type="CDD" id="cd10170">
    <property type="entry name" value="ASKHA_NBD_HSP70"/>
    <property type="match status" value="1"/>
</dbReference>
<dbReference type="SUPFAM" id="SSF53067">
    <property type="entry name" value="Actin-like ATPase domain"/>
    <property type="match status" value="2"/>
</dbReference>
<dbReference type="OrthoDB" id="2963168at2759"/>
<dbReference type="STRING" id="158607.A0A2P5HQT1"/>
<feature type="region of interest" description="Disordered" evidence="1">
    <location>
        <begin position="1"/>
        <end position="105"/>
    </location>
</feature>
<feature type="compositionally biased region" description="Low complexity" evidence="1">
    <location>
        <begin position="57"/>
        <end position="90"/>
    </location>
</feature>